<dbReference type="CDD" id="cd01949">
    <property type="entry name" value="GGDEF"/>
    <property type="match status" value="1"/>
</dbReference>
<dbReference type="SMART" id="SM00052">
    <property type="entry name" value="EAL"/>
    <property type="match status" value="1"/>
</dbReference>
<reference evidence="4 5" key="1">
    <citation type="submission" date="2020-11" db="EMBL/GenBank/DDBJ databases">
        <authorList>
            <person name="Lassalle F."/>
        </authorList>
    </citation>
    <scope>NUCLEOTIDE SEQUENCE [LARGE SCALE GENOMIC DNA]</scope>
    <source>
        <strain evidence="4 5">JC140</strain>
    </source>
</reference>
<dbReference type="PANTHER" id="PTHR33121">
    <property type="entry name" value="CYCLIC DI-GMP PHOSPHODIESTERASE PDEF"/>
    <property type="match status" value="1"/>
</dbReference>
<dbReference type="InterPro" id="IPR001633">
    <property type="entry name" value="EAL_dom"/>
</dbReference>
<feature type="domain" description="GGDEF" evidence="3">
    <location>
        <begin position="260"/>
        <end position="398"/>
    </location>
</feature>
<name>A0ABM8PV52_9HYPH</name>
<evidence type="ECO:0000259" key="2">
    <source>
        <dbReference type="PROSITE" id="PS50883"/>
    </source>
</evidence>
<dbReference type="SUPFAM" id="SSF141868">
    <property type="entry name" value="EAL domain-like"/>
    <property type="match status" value="1"/>
</dbReference>
<accession>A0ABM8PV52</accession>
<dbReference type="Gene3D" id="3.20.20.450">
    <property type="entry name" value="EAL domain"/>
    <property type="match status" value="1"/>
</dbReference>
<dbReference type="InterPro" id="IPR000160">
    <property type="entry name" value="GGDEF_dom"/>
</dbReference>
<dbReference type="RefSeq" id="WP_142523658.1">
    <property type="nucleotide sequence ID" value="NZ_CABFWF030000014.1"/>
</dbReference>
<feature type="transmembrane region" description="Helical" evidence="1">
    <location>
        <begin position="101"/>
        <end position="120"/>
    </location>
</feature>
<evidence type="ECO:0000256" key="1">
    <source>
        <dbReference type="SAM" id="Phobius"/>
    </source>
</evidence>
<dbReference type="InterPro" id="IPR035919">
    <property type="entry name" value="EAL_sf"/>
</dbReference>
<dbReference type="InterPro" id="IPR029787">
    <property type="entry name" value="Nucleotide_cyclase"/>
</dbReference>
<dbReference type="InterPro" id="IPR050706">
    <property type="entry name" value="Cyclic-di-GMP_PDE-like"/>
</dbReference>
<dbReference type="CDD" id="cd01948">
    <property type="entry name" value="EAL"/>
    <property type="match status" value="1"/>
</dbReference>
<sequence>MMHIWKDPVEFGSRDRSSLPALADLRALHREQGDTTRRHGIRQGLWIAVVTYLLFCVTDVLLIPDVALYTIISRFAVAVAVLALMEAQVRMDASTSWMDKTCAVALVLGYLGWLVPSLMTAETENLSHYLIYGNIFMMGANLFFSLQFRLSLLSSSIMLAASFAALFHFAPDDFAYQITLGTFFVSCFVFTSYVNWKLQEERFKVFVNALEARNLQRETVERGKSLLRLSNTDYLTGLENRRSIDHRLREHWRQWHQEGQDFCILLIDVDFFKRYNDFYGHQRGDRCLIQVADALNRVIQTHEGAIGRFGGEEFVVVAKAGCEEKVARLAEELRQTVEQMELPHEERRDGLSIVTVSIGAAFTGTYAPSKLEKIIDQADRALYTAKADGRNAARIYNPASARARDVTENIAALLKIAIEKELATLVYQPIQDVRTGRIGSVEALMRLQMLDGSDIPPSLFIPVAERTGRIIELGNWAIRKACSDLLATNRVNTVSINVSPIQLKAPGFAASVASILADTGVNGKRLAFEITEGHDLDIHSDVLRCITDLHTLGIAIWLDDFGTGFAGLSWLRLIDFDLVKIDRSFLHASDTAEGYMMLQNIVRLLRDHGADILIEGIETPEQLELVRRLGISQAQGFHIGRPASVQQMKASLTAIKDAAAPAPRRTRASRLKVAQS</sequence>
<keyword evidence="1" id="KW-0812">Transmembrane</keyword>
<feature type="transmembrane region" description="Helical" evidence="1">
    <location>
        <begin position="45"/>
        <end position="63"/>
    </location>
</feature>
<feature type="transmembrane region" description="Helical" evidence="1">
    <location>
        <begin position="176"/>
        <end position="196"/>
    </location>
</feature>
<dbReference type="SMART" id="SM00267">
    <property type="entry name" value="GGDEF"/>
    <property type="match status" value="1"/>
</dbReference>
<dbReference type="SUPFAM" id="SSF55073">
    <property type="entry name" value="Nucleotide cyclase"/>
    <property type="match status" value="1"/>
</dbReference>
<dbReference type="Pfam" id="PF00990">
    <property type="entry name" value="GGDEF"/>
    <property type="match status" value="1"/>
</dbReference>
<proteinExistence type="predicted"/>
<keyword evidence="5" id="KW-1185">Reference proteome</keyword>
<keyword evidence="1" id="KW-1133">Transmembrane helix</keyword>
<keyword evidence="1" id="KW-0472">Membrane</keyword>
<dbReference type="NCBIfam" id="TIGR00254">
    <property type="entry name" value="GGDEF"/>
    <property type="match status" value="1"/>
</dbReference>
<dbReference type="Proteomes" id="UP000606921">
    <property type="component" value="Unassembled WGS sequence"/>
</dbReference>
<dbReference type="Gene3D" id="3.30.70.270">
    <property type="match status" value="1"/>
</dbReference>
<dbReference type="Pfam" id="PF00563">
    <property type="entry name" value="EAL"/>
    <property type="match status" value="1"/>
</dbReference>
<dbReference type="EMBL" id="CABFWF030000014">
    <property type="protein sequence ID" value="CAD7050055.1"/>
    <property type="molecule type" value="Genomic_DNA"/>
</dbReference>
<evidence type="ECO:0000259" key="3">
    <source>
        <dbReference type="PROSITE" id="PS50887"/>
    </source>
</evidence>
<dbReference type="PROSITE" id="PS50887">
    <property type="entry name" value="GGDEF"/>
    <property type="match status" value="1"/>
</dbReference>
<evidence type="ECO:0000313" key="4">
    <source>
        <dbReference type="EMBL" id="CAD7050055.1"/>
    </source>
</evidence>
<feature type="transmembrane region" description="Helical" evidence="1">
    <location>
        <begin position="126"/>
        <end position="144"/>
    </location>
</feature>
<dbReference type="PROSITE" id="PS50883">
    <property type="entry name" value="EAL"/>
    <property type="match status" value="1"/>
</dbReference>
<feature type="transmembrane region" description="Helical" evidence="1">
    <location>
        <begin position="69"/>
        <end position="89"/>
    </location>
</feature>
<dbReference type="InterPro" id="IPR043128">
    <property type="entry name" value="Rev_trsase/Diguanyl_cyclase"/>
</dbReference>
<protein>
    <submittedName>
        <fullName evidence="4">GGDEF-domain containing protein</fullName>
    </submittedName>
</protein>
<organism evidence="4 5">
    <name type="scientific">Pseudorhizobium endolithicum</name>
    <dbReference type="NCBI Taxonomy" id="1191678"/>
    <lineage>
        <taxon>Bacteria</taxon>
        <taxon>Pseudomonadati</taxon>
        <taxon>Pseudomonadota</taxon>
        <taxon>Alphaproteobacteria</taxon>
        <taxon>Hyphomicrobiales</taxon>
        <taxon>Rhizobiaceae</taxon>
        <taxon>Rhizobium/Agrobacterium group</taxon>
        <taxon>Pseudorhizobium</taxon>
    </lineage>
</organism>
<evidence type="ECO:0000313" key="5">
    <source>
        <dbReference type="Proteomes" id="UP000606921"/>
    </source>
</evidence>
<feature type="domain" description="EAL" evidence="2">
    <location>
        <begin position="407"/>
        <end position="656"/>
    </location>
</feature>
<comment type="caution">
    <text evidence="4">The sequence shown here is derived from an EMBL/GenBank/DDBJ whole genome shotgun (WGS) entry which is preliminary data.</text>
</comment>
<gene>
    <name evidence="4" type="ORF">REJC140_01590</name>
</gene>
<dbReference type="PANTHER" id="PTHR33121:SF79">
    <property type="entry name" value="CYCLIC DI-GMP PHOSPHODIESTERASE PDED-RELATED"/>
    <property type="match status" value="1"/>
</dbReference>